<organism evidence="2">
    <name type="scientific">Sinorhizobium fredii (strain NBRC 101917 / NGR234)</name>
    <dbReference type="NCBI Taxonomy" id="394"/>
    <lineage>
        <taxon>Bacteria</taxon>
        <taxon>Pseudomonadati</taxon>
        <taxon>Pseudomonadota</taxon>
        <taxon>Alphaproteobacteria</taxon>
        <taxon>Hyphomicrobiales</taxon>
        <taxon>Rhizobiaceae</taxon>
        <taxon>Sinorhizobium/Ensifer group</taxon>
        <taxon>Sinorhizobium</taxon>
    </lineage>
</organism>
<reference evidence="2" key="1">
    <citation type="submission" date="2003-06" db="EMBL/GenBank/DDBJ databases">
        <title>Comparative DNA analysis of two large contigs of the Rhizobium sp. NGR234 megaplasmid 2.</title>
        <authorList>
            <person name="Broughton W.J."/>
            <person name="Perret X."/>
            <person name="Staehelin C."/>
            <person name="Schmitz R.A."/>
            <person name="Raasch C."/>
            <person name="Liesegang H."/>
            <person name="Gottschalk G."/>
            <person name="Streit W.R."/>
        </authorList>
    </citation>
    <scope>NUCLEOTIDE SEQUENCE</scope>
    <source>
        <strain evidence="2">NGR234</strain>
        <plasmid evidence="2">megaplasmid 2</plasmid>
    </source>
</reference>
<keyword evidence="2" id="KW-0614">Plasmid</keyword>
<evidence type="ECO:0000256" key="1">
    <source>
        <dbReference type="SAM" id="MobiDB-lite"/>
    </source>
</evidence>
<proteinExistence type="predicted"/>
<gene>
    <name evidence="2" type="ORF">RNGR00304</name>
</gene>
<dbReference type="AlphaFoldDB" id="Q6W1D8"/>
<evidence type="ECO:0000313" key="2">
    <source>
        <dbReference type="EMBL" id="AAQ87430.1"/>
    </source>
</evidence>
<sequence>MTGATGERRLWVDSGPRRGSERRFDEKHRNSVVQFNLFRDGERVVDLDAEILYVALQLFVAEQELARKLPVFL</sequence>
<geneLocation type="plasmid" evidence="2">
    <name>megaplasmid 2</name>
</geneLocation>
<protein>
    <submittedName>
        <fullName evidence="2">Uncharacterized protein</fullName>
    </submittedName>
</protein>
<dbReference type="EMBL" id="AY316747">
    <property type="protein sequence ID" value="AAQ87430.1"/>
    <property type="molecule type" value="Genomic_DNA"/>
</dbReference>
<name>Q6W1D8_SINFN</name>
<feature type="region of interest" description="Disordered" evidence="1">
    <location>
        <begin position="1"/>
        <end position="24"/>
    </location>
</feature>
<accession>Q6W1D8</accession>